<evidence type="ECO:0000313" key="5">
    <source>
        <dbReference type="Proteomes" id="UP000289323"/>
    </source>
</evidence>
<dbReference type="Gene3D" id="3.50.50.60">
    <property type="entry name" value="FAD/NAD(P)-binding domain"/>
    <property type="match status" value="1"/>
</dbReference>
<dbReference type="Pfam" id="PF13738">
    <property type="entry name" value="Pyr_redox_3"/>
    <property type="match status" value="1"/>
</dbReference>
<dbReference type="InterPro" id="IPR036188">
    <property type="entry name" value="FAD/NAD-bd_sf"/>
</dbReference>
<dbReference type="InterPro" id="IPR050346">
    <property type="entry name" value="FMO-like"/>
</dbReference>
<dbReference type="SUPFAM" id="SSF51905">
    <property type="entry name" value="FAD/NAD(P)-binding domain"/>
    <property type="match status" value="2"/>
</dbReference>
<sequence length="613" mass="67788">MEAFDCVVVGAGWYGLGAAKQYHFTHPDDSLVVFDGQATVGGTWAAERLYPGLKSNNLLGTYEYPDFPMTTARFGVKEGEHIPGEVIHEYLKAYVAEFGIADCIRLRTKVLSAEHQDTPEGGWVLTIAASSDANGAAQEQKRVKTRRLIVATGLTSDAFLPHFEGQETFGGRVFHGKHFQQHRDTLQTAKSVVIFGGTKFAWDAAYAYATAGVETHMVIRSSGHGPCWMSPPYVTPLKKWIEKLANIRALTWFSPCIWGDVDGYAGTRNFLHGTALGRKIVDTFWSILGGDVLTLNGFDKHPETAKLKPWLPAMFVGTSFSILNYDTDFYQLVRDGKIKVHISEITHLSPGKVHLSDGVQLAADVLLANTGWKHVPPVKFLPEGIEKELGVPHAPDNNNTAGTAEKDLACQQDLIDEADRQILQRFPRLKDQPVWNKAFVPLLEQKGLASSDAVTPCTPLSPYMLHRFMVPVSPRFLRARDVAFVGAVSNFSNVLTAHLQGLWVGAYFAGRLAATALPPAGAPPEGADVDLDALRRETVLHNRFGRWRYPVDWGTGRAPSFIFDAVPYMDLLLRDLGLDPHRKKGAFAEMFSPYGPEDYRDVNKDWEAKQAAK</sequence>
<keyword evidence="2" id="KW-0274">FAD</keyword>
<accession>A0A446BX53</accession>
<dbReference type="AlphaFoldDB" id="A0A446BX53"/>
<name>A0A446BX53_9PEZI</name>
<evidence type="ECO:0000256" key="2">
    <source>
        <dbReference type="ARBA" id="ARBA00022827"/>
    </source>
</evidence>
<dbReference type="Proteomes" id="UP000289323">
    <property type="component" value="Unassembled WGS sequence"/>
</dbReference>
<gene>
    <name evidence="4" type="ORF">TT172_LOCUS9492</name>
</gene>
<dbReference type="PANTHER" id="PTHR23023">
    <property type="entry name" value="DIMETHYLANILINE MONOOXYGENASE"/>
    <property type="match status" value="1"/>
</dbReference>
<protein>
    <submittedName>
        <fullName evidence="4">Fee1d58e-21ec-4d75-a55d-3a4d30cd2ab5</fullName>
    </submittedName>
</protein>
<evidence type="ECO:0000313" key="4">
    <source>
        <dbReference type="EMBL" id="SPQ27073.1"/>
    </source>
</evidence>
<evidence type="ECO:0000256" key="3">
    <source>
        <dbReference type="ARBA" id="ARBA00023002"/>
    </source>
</evidence>
<dbReference type="GO" id="GO:0016491">
    <property type="term" value="F:oxidoreductase activity"/>
    <property type="evidence" value="ECO:0007669"/>
    <property type="project" value="UniProtKB-KW"/>
</dbReference>
<evidence type="ECO:0000256" key="1">
    <source>
        <dbReference type="ARBA" id="ARBA00022630"/>
    </source>
</evidence>
<keyword evidence="1" id="KW-0285">Flavoprotein</keyword>
<organism evidence="4 5">
    <name type="scientific">Thermothielavioides terrestris</name>
    <dbReference type="NCBI Taxonomy" id="2587410"/>
    <lineage>
        <taxon>Eukaryota</taxon>
        <taxon>Fungi</taxon>
        <taxon>Dikarya</taxon>
        <taxon>Ascomycota</taxon>
        <taxon>Pezizomycotina</taxon>
        <taxon>Sordariomycetes</taxon>
        <taxon>Sordariomycetidae</taxon>
        <taxon>Sordariales</taxon>
        <taxon>Chaetomiaceae</taxon>
        <taxon>Thermothielavioides</taxon>
    </lineage>
</organism>
<dbReference type="EMBL" id="OUUZ01000019">
    <property type="protein sequence ID" value="SPQ27073.1"/>
    <property type="molecule type" value="Genomic_DNA"/>
</dbReference>
<reference evidence="4 5" key="1">
    <citation type="submission" date="2018-04" db="EMBL/GenBank/DDBJ databases">
        <authorList>
            <person name="Huttner S."/>
            <person name="Dainat J."/>
        </authorList>
    </citation>
    <scope>NUCLEOTIDE SEQUENCE [LARGE SCALE GENOMIC DNA]</scope>
</reference>
<proteinExistence type="predicted"/>
<keyword evidence="3" id="KW-0560">Oxidoreductase</keyword>